<name>A0ABX8LKB2_9BACT</name>
<evidence type="ECO:0000313" key="2">
    <source>
        <dbReference type="Proteomes" id="UP000683559"/>
    </source>
</evidence>
<dbReference type="RefSeq" id="WP_217287872.1">
    <property type="nucleotide sequence ID" value="NZ_CP077683.1"/>
</dbReference>
<proteinExistence type="predicted"/>
<organism evidence="1 2">
    <name type="scientific">Geomonas subterranea</name>
    <dbReference type="NCBI Taxonomy" id="2847989"/>
    <lineage>
        <taxon>Bacteria</taxon>
        <taxon>Pseudomonadati</taxon>
        <taxon>Thermodesulfobacteriota</taxon>
        <taxon>Desulfuromonadia</taxon>
        <taxon>Geobacterales</taxon>
        <taxon>Geobacteraceae</taxon>
        <taxon>Geomonas</taxon>
    </lineage>
</organism>
<reference evidence="1 2" key="1">
    <citation type="submission" date="2021-06" db="EMBL/GenBank/DDBJ databases">
        <title>Gemonas diversity in paddy soil.</title>
        <authorList>
            <person name="Liu G."/>
        </authorList>
    </citation>
    <scope>NUCLEOTIDE SEQUENCE [LARGE SCALE GENOMIC DNA]</scope>
    <source>
        <strain evidence="1 2">RG2</strain>
    </source>
</reference>
<sequence>MLIDFFLGLKRAGVPVTLYEFLTLLEALEKRLAFGSAEEFYFLARLILVKDEVNYDKFDRVFMEFFQGATLGEGGLFAGIPEEWLRKIKEKFLSEEQKRQIQALGGLDKLLETLKQRLAEQKERHQGGSKWIGTGGTSPFGAYGYHPEGIRIGQPESRHRRAVKVWDRREFRNLDGSAELGTRNMKMALRRVRHFAREGAQEELDLPGTIRATANNAGYLDLRMVPERHNKVKVLLLLDVGGSMDPHVEDCEQLFCAARSEFKHLEHFYFHNCVYEKVWRDNRRRHHHHLPTFDLIHHFGPDWKLILVGDATMGPYEIEWRGGSVEHDNAEAGSVWLSRLLAQYPRAVWLNPVSQREWEFSSSVRIIRRMMGDRMFPLTVDGVGQAVELLNR</sequence>
<dbReference type="Proteomes" id="UP000683559">
    <property type="component" value="Chromosome"/>
</dbReference>
<dbReference type="PANTHER" id="PTHR39338:SF7">
    <property type="entry name" value="BLL6692 PROTEIN"/>
    <property type="match status" value="1"/>
</dbReference>
<protein>
    <submittedName>
        <fullName evidence="1">VWA domain-containing protein</fullName>
    </submittedName>
</protein>
<dbReference type="Pfam" id="PF05762">
    <property type="entry name" value="VWA_CoxE"/>
    <property type="match status" value="1"/>
</dbReference>
<gene>
    <name evidence="1" type="ORF">KP001_01725</name>
</gene>
<accession>A0ABX8LKB2</accession>
<evidence type="ECO:0000313" key="1">
    <source>
        <dbReference type="EMBL" id="QXE91287.1"/>
    </source>
</evidence>
<dbReference type="InterPro" id="IPR008912">
    <property type="entry name" value="Uncharacterised_CoxE"/>
</dbReference>
<dbReference type="PANTHER" id="PTHR39338">
    <property type="entry name" value="BLL5662 PROTEIN-RELATED"/>
    <property type="match status" value="1"/>
</dbReference>
<dbReference type="EMBL" id="CP077683">
    <property type="protein sequence ID" value="QXE91287.1"/>
    <property type="molecule type" value="Genomic_DNA"/>
</dbReference>
<keyword evidence="2" id="KW-1185">Reference proteome</keyword>